<evidence type="ECO:0000313" key="3">
    <source>
        <dbReference type="Proteomes" id="UP000190648"/>
    </source>
</evidence>
<evidence type="ECO:0000256" key="1">
    <source>
        <dbReference type="SAM" id="MobiDB-lite"/>
    </source>
</evidence>
<reference evidence="2 3" key="1">
    <citation type="submission" date="2016-02" db="EMBL/GenBank/DDBJ databases">
        <title>Band-tailed pigeon sequencing and assembly.</title>
        <authorList>
            <person name="Soares A.E."/>
            <person name="Novak B.J."/>
            <person name="Rice E.S."/>
            <person name="O'Connell B."/>
            <person name="Chang D."/>
            <person name="Weber S."/>
            <person name="Shapiro B."/>
        </authorList>
    </citation>
    <scope>NUCLEOTIDE SEQUENCE [LARGE SCALE GENOMIC DNA]</scope>
    <source>
        <strain evidence="2">BTP2013</strain>
        <tissue evidence="2">Blood</tissue>
    </source>
</reference>
<feature type="compositionally biased region" description="Polar residues" evidence="1">
    <location>
        <begin position="34"/>
        <end position="44"/>
    </location>
</feature>
<evidence type="ECO:0000313" key="2">
    <source>
        <dbReference type="EMBL" id="OPJ90044.1"/>
    </source>
</evidence>
<sequence length="170" mass="18072">MQMRLQPQEAACSGQGGKQEELSSSGGDLAGDTNGDNPQANAETNCPAADADKGERAAETSRTSTSPTPAETIGKVGCSSQHCSQPEPSDTSSALPGERGRKEPGLEAHPPRTRHPNIPQSGNRTNSIAPWKHPLLLHNCSYFVLRKASHALLLPVMFQSDVQLTMFDAN</sequence>
<name>A0A1V4KZP2_PATFA</name>
<proteinExistence type="predicted"/>
<gene>
    <name evidence="2" type="ORF">AV530_007137</name>
</gene>
<feature type="compositionally biased region" description="Basic and acidic residues" evidence="1">
    <location>
        <begin position="50"/>
        <end position="59"/>
    </location>
</feature>
<feature type="region of interest" description="Disordered" evidence="1">
    <location>
        <begin position="1"/>
        <end position="124"/>
    </location>
</feature>
<dbReference type="STRING" id="372326.A0A1V4KZP2"/>
<feature type="compositionally biased region" description="Basic and acidic residues" evidence="1">
    <location>
        <begin position="98"/>
        <end position="110"/>
    </location>
</feature>
<feature type="compositionally biased region" description="Polar residues" evidence="1">
    <location>
        <begin position="78"/>
        <end position="94"/>
    </location>
</feature>
<dbReference type="Proteomes" id="UP000190648">
    <property type="component" value="Unassembled WGS sequence"/>
</dbReference>
<comment type="caution">
    <text evidence="2">The sequence shown here is derived from an EMBL/GenBank/DDBJ whole genome shotgun (WGS) entry which is preliminary data.</text>
</comment>
<dbReference type="EMBL" id="LSYS01000634">
    <property type="protein sequence ID" value="OPJ90044.1"/>
    <property type="molecule type" value="Genomic_DNA"/>
</dbReference>
<keyword evidence="3" id="KW-1185">Reference proteome</keyword>
<feature type="compositionally biased region" description="Polar residues" evidence="1">
    <location>
        <begin position="60"/>
        <end position="69"/>
    </location>
</feature>
<accession>A0A1V4KZP2</accession>
<protein>
    <submittedName>
        <fullName evidence="2">Uncharacterized protein</fullName>
    </submittedName>
</protein>
<organism evidence="2 3">
    <name type="scientific">Patagioenas fasciata monilis</name>
    <dbReference type="NCBI Taxonomy" id="372326"/>
    <lineage>
        <taxon>Eukaryota</taxon>
        <taxon>Metazoa</taxon>
        <taxon>Chordata</taxon>
        <taxon>Craniata</taxon>
        <taxon>Vertebrata</taxon>
        <taxon>Euteleostomi</taxon>
        <taxon>Archelosauria</taxon>
        <taxon>Archosauria</taxon>
        <taxon>Dinosauria</taxon>
        <taxon>Saurischia</taxon>
        <taxon>Theropoda</taxon>
        <taxon>Coelurosauria</taxon>
        <taxon>Aves</taxon>
        <taxon>Neognathae</taxon>
        <taxon>Neoaves</taxon>
        <taxon>Columbimorphae</taxon>
        <taxon>Columbiformes</taxon>
        <taxon>Columbidae</taxon>
        <taxon>Patagioenas</taxon>
    </lineage>
</organism>
<dbReference type="AlphaFoldDB" id="A0A1V4KZP2"/>